<evidence type="ECO:0000313" key="3">
    <source>
        <dbReference type="Proteomes" id="UP000191408"/>
    </source>
</evidence>
<dbReference type="AlphaFoldDB" id="A0A1V6NCD0"/>
<reference evidence="3" key="1">
    <citation type="journal article" date="2017" name="Nat. Microbiol.">
        <title>Global analysis of biosynthetic gene clusters reveals vast potential of secondary metabolite production in Penicillium species.</title>
        <authorList>
            <person name="Nielsen J.C."/>
            <person name="Grijseels S."/>
            <person name="Prigent S."/>
            <person name="Ji B."/>
            <person name="Dainat J."/>
            <person name="Nielsen K.F."/>
            <person name="Frisvad J.C."/>
            <person name="Workman M."/>
            <person name="Nielsen J."/>
        </authorList>
    </citation>
    <scope>NUCLEOTIDE SEQUENCE [LARGE SCALE GENOMIC DNA]</scope>
    <source>
        <strain evidence="3">IBT 4502</strain>
    </source>
</reference>
<dbReference type="EMBL" id="MDYM01000013">
    <property type="protein sequence ID" value="OQD62293.1"/>
    <property type="molecule type" value="Genomic_DNA"/>
</dbReference>
<name>A0A1V6NCD0_PENPO</name>
<gene>
    <name evidence="2" type="ORF">PENPOL_c013G02998</name>
</gene>
<dbReference type="OrthoDB" id="5213630at2759"/>
<keyword evidence="3" id="KW-1185">Reference proteome</keyword>
<feature type="compositionally biased region" description="Basic and acidic residues" evidence="1">
    <location>
        <begin position="7"/>
        <end position="22"/>
    </location>
</feature>
<evidence type="ECO:0000313" key="2">
    <source>
        <dbReference type="EMBL" id="OQD62293.1"/>
    </source>
</evidence>
<dbReference type="STRING" id="60169.A0A1V6NCD0"/>
<dbReference type="Proteomes" id="UP000191408">
    <property type="component" value="Unassembled WGS sequence"/>
</dbReference>
<sequence length="460" mass="53132">MEQQPEVIERSPRLPPRTDTRAADQNFAIHETSGSARGSPAPLSISSPLVKLSQINPDPREHGSRVGTPLLSAPDHTNEVEDWRRKYHQQGDELLDEREKANRLEAAQQTFSSEAITWKARCSELEEGLTKEREAHNRTRLRLQQRQQDVEKFIGLLNDANDKLGSAINPNQVRHQLEDAAITTRAKQLRLSIRTFAEQFGEIHESDHPNPKTSYSLFKQYLFVSEDALATYIESPSARPKILRPFIWAFLYEEVFDQFFWAPPDIRSALRTLRDLIEPSQEALSDEETEVERKQITWRADTTNMVLERLNESTHETHDSQQDFISAKAQKLAALLEPIVCRDKRTLYDPLVKLLNESLELDQVLSQQVAMWRWEFPKRLPCQFNKDVHTSIHKRQHGQIYEIKLVLAPALLKRGKSSGDDFLHQYVHVKMEVEIGTPRQDSSDSRSFGRKVFEKFLPKS</sequence>
<comment type="caution">
    <text evidence="2">The sequence shown here is derived from an EMBL/GenBank/DDBJ whole genome shotgun (WGS) entry which is preliminary data.</text>
</comment>
<proteinExistence type="predicted"/>
<protein>
    <submittedName>
        <fullName evidence="2">Uncharacterized protein</fullName>
    </submittedName>
</protein>
<accession>A0A1V6NCD0</accession>
<organism evidence="2 3">
    <name type="scientific">Penicillium polonicum</name>
    <dbReference type="NCBI Taxonomy" id="60169"/>
    <lineage>
        <taxon>Eukaryota</taxon>
        <taxon>Fungi</taxon>
        <taxon>Dikarya</taxon>
        <taxon>Ascomycota</taxon>
        <taxon>Pezizomycotina</taxon>
        <taxon>Eurotiomycetes</taxon>
        <taxon>Eurotiomycetidae</taxon>
        <taxon>Eurotiales</taxon>
        <taxon>Aspergillaceae</taxon>
        <taxon>Penicillium</taxon>
    </lineage>
</organism>
<evidence type="ECO:0000256" key="1">
    <source>
        <dbReference type="SAM" id="MobiDB-lite"/>
    </source>
</evidence>
<feature type="region of interest" description="Disordered" evidence="1">
    <location>
        <begin position="1"/>
        <end position="77"/>
    </location>
</feature>